<evidence type="ECO:0000256" key="16">
    <source>
        <dbReference type="PIRSR" id="PIRSR000389-1"/>
    </source>
</evidence>
<comment type="pathway">
    <text evidence="1 15">Cofactor biosynthesis; tetrahydrofolate biosynthesis; 5,6,7,8-tetrahydrofolate from 7,8-dihydrofolate: step 1/1.</text>
</comment>
<accession>T1YUQ7</accession>
<evidence type="ECO:0000256" key="2">
    <source>
        <dbReference type="ARBA" id="ARBA00006900"/>
    </source>
</evidence>
<dbReference type="Gene3D" id="3.40.430.10">
    <property type="entry name" value="Dihydrofolate Reductase, subunit A"/>
    <property type="match status" value="1"/>
</dbReference>
<evidence type="ECO:0000256" key="6">
    <source>
        <dbReference type="ARBA" id="ARBA00022603"/>
    </source>
</evidence>
<evidence type="ECO:0000256" key="9">
    <source>
        <dbReference type="ARBA" id="ARBA00022857"/>
    </source>
</evidence>
<evidence type="ECO:0000256" key="7">
    <source>
        <dbReference type="ARBA" id="ARBA00022679"/>
    </source>
</evidence>
<dbReference type="InterPro" id="IPR001796">
    <property type="entry name" value="DHFR_dom"/>
</dbReference>
<dbReference type="SUPFAM" id="SSF55831">
    <property type="entry name" value="Thymidylate synthase/dCMP hydroxymethylase"/>
    <property type="match status" value="1"/>
</dbReference>
<dbReference type="GO" id="GO:0004799">
    <property type="term" value="F:thymidylate synthase activity"/>
    <property type="evidence" value="ECO:0007669"/>
    <property type="project" value="UniProtKB-EC"/>
</dbReference>
<keyword evidence="10 15" id="KW-0560">Oxidoreductase</keyword>
<comment type="catalytic activity">
    <reaction evidence="13">
        <text>dUMP + (6R)-5,10-methylene-5,6,7,8-tetrahydrofolate = 7,8-dihydrofolate + dTMP</text>
        <dbReference type="Rhea" id="RHEA:12104"/>
        <dbReference type="ChEBI" id="CHEBI:15636"/>
        <dbReference type="ChEBI" id="CHEBI:57451"/>
        <dbReference type="ChEBI" id="CHEBI:63528"/>
        <dbReference type="ChEBI" id="CHEBI:246422"/>
        <dbReference type="EC" id="2.1.1.45"/>
    </reaction>
</comment>
<dbReference type="CDD" id="cd00351">
    <property type="entry name" value="TS_Pyrimidine_HMase"/>
    <property type="match status" value="1"/>
</dbReference>
<keyword evidence="6 15" id="KW-0489">Methyltransferase</keyword>
<dbReference type="AlphaFoldDB" id="T1YUQ7"/>
<dbReference type="Pfam" id="PF00303">
    <property type="entry name" value="Thymidylat_synt"/>
    <property type="match status" value="1"/>
</dbReference>
<comment type="similarity">
    <text evidence="3 15">In the N-terminal section; belongs to the dihydrofolate reductase family.</text>
</comment>
<dbReference type="InterPro" id="IPR000398">
    <property type="entry name" value="Thymidylate_synthase"/>
</dbReference>
<evidence type="ECO:0000256" key="11">
    <source>
        <dbReference type="ARBA" id="ARBA00023268"/>
    </source>
</evidence>
<dbReference type="EMBL" id="KF160213">
    <property type="protein sequence ID" value="AGU68179.1"/>
    <property type="molecule type" value="Genomic_DNA"/>
</dbReference>
<evidence type="ECO:0000256" key="14">
    <source>
        <dbReference type="ARBA" id="ARBA00048873"/>
    </source>
</evidence>
<dbReference type="InterPro" id="IPR020940">
    <property type="entry name" value="Thymidylate_synthase_AS"/>
</dbReference>
<evidence type="ECO:0000256" key="1">
    <source>
        <dbReference type="ARBA" id="ARBA00004903"/>
    </source>
</evidence>
<dbReference type="GO" id="GO:0005739">
    <property type="term" value="C:mitochondrion"/>
    <property type="evidence" value="ECO:0007669"/>
    <property type="project" value="TreeGrafter"/>
</dbReference>
<keyword evidence="7 15" id="KW-0808">Transferase</keyword>
<name>T1YUQ7_HERMU</name>
<evidence type="ECO:0000259" key="18">
    <source>
        <dbReference type="PROSITE" id="PS51330"/>
    </source>
</evidence>
<dbReference type="GO" id="GO:0004146">
    <property type="term" value="F:dihydrofolate reductase activity"/>
    <property type="evidence" value="ECO:0007669"/>
    <property type="project" value="UniProtKB-EC"/>
</dbReference>
<keyword evidence="9" id="KW-0521">NADP</keyword>
<evidence type="ECO:0000256" key="4">
    <source>
        <dbReference type="ARBA" id="ARBA00019798"/>
    </source>
</evidence>
<keyword evidence="8 15" id="KW-0545">Nucleotide biosynthesis</keyword>
<evidence type="ECO:0000256" key="3">
    <source>
        <dbReference type="ARBA" id="ARBA00010176"/>
    </source>
</evidence>
<evidence type="ECO:0000256" key="5">
    <source>
        <dbReference type="ARBA" id="ARBA00022563"/>
    </source>
</evidence>
<dbReference type="HAMAP" id="MF_00008">
    <property type="entry name" value="Thymidy_synth_bact"/>
    <property type="match status" value="1"/>
</dbReference>
<dbReference type="FunFam" id="3.30.572.10:FF:000013">
    <property type="entry name" value="Thymidylate synthase"/>
    <property type="match status" value="1"/>
</dbReference>
<dbReference type="GO" id="GO:0006231">
    <property type="term" value="P:dTMP biosynthetic process"/>
    <property type="evidence" value="ECO:0007669"/>
    <property type="project" value="InterPro"/>
</dbReference>
<dbReference type="PROSITE" id="PS00075">
    <property type="entry name" value="DHFR_1"/>
    <property type="match status" value="1"/>
</dbReference>
<dbReference type="InterPro" id="IPR023451">
    <property type="entry name" value="Thymidate_synth/dCMP_Mease_dom"/>
</dbReference>
<evidence type="ECO:0000256" key="13">
    <source>
        <dbReference type="ARBA" id="ARBA00047344"/>
    </source>
</evidence>
<dbReference type="PANTHER" id="PTHR11548">
    <property type="entry name" value="THYMIDYLATE SYNTHASE 1"/>
    <property type="match status" value="1"/>
</dbReference>
<evidence type="ECO:0000256" key="15">
    <source>
        <dbReference type="PIRNR" id="PIRNR000389"/>
    </source>
</evidence>
<reference evidence="19" key="1">
    <citation type="journal article" date="2013" name="PLoS ONE">
        <title>Biosynthesis of vitamins and cofactors in bacterium-harbouring trypanosomatids depends on the symbiotic association as revealed by genomic analyses.</title>
        <authorList>
            <person name="Klein C.C."/>
            <person name="Alves J.M."/>
            <person name="Serrano M.G."/>
            <person name="Buck G.A."/>
            <person name="Vasconcelos A.T."/>
            <person name="Sagot M.F."/>
            <person name="Teixeira M.M."/>
            <person name="Camargo E.P."/>
            <person name="Motta M.C."/>
        </authorList>
    </citation>
    <scope>NUCLEOTIDE SEQUENCE</scope>
    <source>
        <strain evidence="19">TCC001E</strain>
    </source>
</reference>
<dbReference type="InterPro" id="IPR012262">
    <property type="entry name" value="DHFR-TS"/>
</dbReference>
<dbReference type="PRINTS" id="PR00108">
    <property type="entry name" value="THYMDSNTHASE"/>
</dbReference>
<dbReference type="InterPro" id="IPR036926">
    <property type="entry name" value="Thymidate_synth/dCMP_Mease_sf"/>
</dbReference>
<dbReference type="UniPathway" id="UPA00077">
    <property type="reaction ID" value="UER00158"/>
</dbReference>
<comment type="function">
    <text evidence="12">Bifunctional enzyme. Involved in de novo dTMP biosynthesis. Key enzyme in folate metabolism. Catalyzes an essential reaction for de novo glycine and purine synthesis, DNA precursor synthesis, and for the conversion of dUMP to dTMP.</text>
</comment>
<dbReference type="PROSITE" id="PS00091">
    <property type="entry name" value="THYMIDYLATE_SYNTHASE"/>
    <property type="match status" value="1"/>
</dbReference>
<dbReference type="InterPro" id="IPR017925">
    <property type="entry name" value="DHFR_CS"/>
</dbReference>
<dbReference type="GO" id="GO:0046654">
    <property type="term" value="P:tetrahydrofolate biosynthetic process"/>
    <property type="evidence" value="ECO:0007669"/>
    <property type="project" value="UniProtKB-UniPathway"/>
</dbReference>
<evidence type="ECO:0000256" key="8">
    <source>
        <dbReference type="ARBA" id="ARBA00022727"/>
    </source>
</evidence>
<keyword evidence="5 15" id="KW-0554">One-carbon metabolism</keyword>
<dbReference type="Gene3D" id="3.30.572.10">
    <property type="entry name" value="Thymidylate synthase/dCMP hydroxymethylase domain"/>
    <property type="match status" value="1"/>
</dbReference>
<evidence type="ECO:0000256" key="12">
    <source>
        <dbReference type="ARBA" id="ARBA00025154"/>
    </source>
</evidence>
<dbReference type="InterPro" id="IPR045097">
    <property type="entry name" value="Thymidate_synth/dCMP_Mease"/>
</dbReference>
<keyword evidence="11" id="KW-0511">Multifunctional enzyme</keyword>
<dbReference type="GO" id="GO:0006730">
    <property type="term" value="P:one-carbon metabolic process"/>
    <property type="evidence" value="ECO:0007669"/>
    <property type="project" value="UniProtKB-KW"/>
</dbReference>
<sequence length="558" mass="62315">MLRAVSKNMSRAAPAFKIPMPPTKAENNYPSIRPFSIVVAADENHGIGDGKTIPWRVPEDVAFFKEQTMKLRGKNAVPAFGALPGGGTGKHNAVVMGRKTWESVPLKFQPMRDRLNVVMSSTATKEDLIAALPTEEQKKRAEEQLVVVRGGLQEALAVLARPPYVSSVETVYCIGGAQVYDEALTSPCIDSLHSVYLTRIHTVAESCTRFFVFPPPPPSPPASPTALAPALPPAAPSRLEWVQESTSGVLQSVSEEALKYEILKFVPRNREEAQYTELISKIIHEGIVKEDRTGVGTVGIFGAQMRFTLRDNTLPLLTTKRVFWKGVCEELIWFLRGETNAKLLSDKGVHIWDGNGSREFLDSRGLTEYEEMDLGPVYGFQWRHFGADYTKHDANYDGQGVDQIKTIVETLRTNPNDRRLLFTAWNPAALSRMALPPCHLMAQFYVNPHTRELSCQMYQRSCDMGLGVPFNIASYSLLTILIAKATGLKPGELVHTLGDAHVYRNHIDPLAEQLTRVPRAFPKLVFHNDREFLEDYEMADMEVVDYAPYPIIKMEMAV</sequence>
<comment type="similarity">
    <text evidence="2 15">In the C-terminal section; belongs to the thymidylate synthase family.</text>
</comment>
<comment type="catalytic activity">
    <reaction evidence="14">
        <text>(6S)-5,6,7,8-tetrahydrofolate + NADP(+) = 7,8-dihydrofolate + NADPH + H(+)</text>
        <dbReference type="Rhea" id="RHEA:15009"/>
        <dbReference type="ChEBI" id="CHEBI:15378"/>
        <dbReference type="ChEBI" id="CHEBI:57451"/>
        <dbReference type="ChEBI" id="CHEBI:57453"/>
        <dbReference type="ChEBI" id="CHEBI:57783"/>
        <dbReference type="ChEBI" id="CHEBI:58349"/>
        <dbReference type="EC" id="1.5.1.3"/>
    </reaction>
</comment>
<dbReference type="NCBIfam" id="NF002497">
    <property type="entry name" value="PRK01827.1-3"/>
    <property type="match status" value="1"/>
</dbReference>
<feature type="domain" description="DHFR" evidence="18">
    <location>
        <begin position="34"/>
        <end position="267"/>
    </location>
</feature>
<dbReference type="PIRSF" id="PIRSF000389">
    <property type="entry name" value="DHFR-TS"/>
    <property type="match status" value="1"/>
</dbReference>
<dbReference type="PANTHER" id="PTHR11548:SF2">
    <property type="entry name" value="THYMIDYLATE SYNTHASE"/>
    <property type="match status" value="1"/>
</dbReference>
<evidence type="ECO:0000313" key="19">
    <source>
        <dbReference type="EMBL" id="AGU68179.1"/>
    </source>
</evidence>
<dbReference type="InterPro" id="IPR024072">
    <property type="entry name" value="DHFR-like_dom_sf"/>
</dbReference>
<evidence type="ECO:0000256" key="17">
    <source>
        <dbReference type="PROSITE-ProRule" id="PRU10016"/>
    </source>
</evidence>
<dbReference type="GO" id="GO:0032259">
    <property type="term" value="P:methylation"/>
    <property type="evidence" value="ECO:0007669"/>
    <property type="project" value="UniProtKB-KW"/>
</dbReference>
<dbReference type="PROSITE" id="PS51330">
    <property type="entry name" value="DHFR_2"/>
    <property type="match status" value="1"/>
</dbReference>
<organism evidence="19">
    <name type="scientific">Herpetomonas muscarum</name>
    <dbReference type="NCBI Taxonomy" id="5718"/>
    <lineage>
        <taxon>Eukaryota</taxon>
        <taxon>Discoba</taxon>
        <taxon>Euglenozoa</taxon>
        <taxon>Kinetoplastea</taxon>
        <taxon>Metakinetoplastina</taxon>
        <taxon>Trypanosomatida</taxon>
        <taxon>Trypanosomatidae</taxon>
        <taxon>Herpetomonas</taxon>
    </lineage>
</organism>
<dbReference type="Pfam" id="PF00186">
    <property type="entry name" value="DHFR_1"/>
    <property type="match status" value="2"/>
</dbReference>
<dbReference type="CDD" id="cd00209">
    <property type="entry name" value="DHFR"/>
    <property type="match status" value="1"/>
</dbReference>
<dbReference type="NCBIfam" id="TIGR03284">
    <property type="entry name" value="thym_sym"/>
    <property type="match status" value="1"/>
</dbReference>
<proteinExistence type="inferred from homology"/>
<protein>
    <recommendedName>
        <fullName evidence="4 15">Bifunctional dihydrofolate reductase-thymidylate synthase</fullName>
    </recommendedName>
</protein>
<dbReference type="SUPFAM" id="SSF53597">
    <property type="entry name" value="Dihydrofolate reductase-like"/>
    <property type="match status" value="1"/>
</dbReference>
<dbReference type="GO" id="GO:0005829">
    <property type="term" value="C:cytosol"/>
    <property type="evidence" value="ECO:0007669"/>
    <property type="project" value="TreeGrafter"/>
</dbReference>
<evidence type="ECO:0000256" key="10">
    <source>
        <dbReference type="ARBA" id="ARBA00023002"/>
    </source>
</evidence>
<feature type="active site" evidence="16 17">
    <location>
        <position position="438"/>
    </location>
</feature>